<keyword evidence="9 12" id="KW-0406">Ion transport</keyword>
<dbReference type="InterPro" id="IPR011531">
    <property type="entry name" value="HCO3_transpt-like_TM_dom"/>
</dbReference>
<keyword evidence="8 12" id="KW-1133">Transmembrane helix</keyword>
<dbReference type="GO" id="GO:0016323">
    <property type="term" value="C:basolateral plasma membrane"/>
    <property type="evidence" value="ECO:0007669"/>
    <property type="project" value="TreeGrafter"/>
</dbReference>
<dbReference type="Bgee" id="ENSAMXG00000012634">
    <property type="expression patterns" value="Expressed in mesonephros and 14 other cell types or tissues"/>
</dbReference>
<feature type="region of interest" description="Disordered" evidence="13">
    <location>
        <begin position="1"/>
        <end position="215"/>
    </location>
</feature>
<evidence type="ECO:0000256" key="4">
    <source>
        <dbReference type="ARBA" id="ARBA00022449"/>
    </source>
</evidence>
<dbReference type="Proteomes" id="UP000018467">
    <property type="component" value="Unassembled WGS sequence"/>
</dbReference>
<dbReference type="GO" id="GO:0016324">
    <property type="term" value="C:apical plasma membrane"/>
    <property type="evidence" value="ECO:0007669"/>
    <property type="project" value="TreeGrafter"/>
</dbReference>
<evidence type="ECO:0000259" key="14">
    <source>
        <dbReference type="Pfam" id="PF00955"/>
    </source>
</evidence>
<comment type="caution">
    <text evidence="12">Lacks conserved residue(s) required for the propagation of feature annotation.</text>
</comment>
<dbReference type="FunFam" id="1.10.287.570:FF:000001">
    <property type="entry name" value="Anion exchange protein"/>
    <property type="match status" value="1"/>
</dbReference>
<dbReference type="GeneTree" id="ENSGT00940000158259"/>
<feature type="domain" description="Bicarbonate transporter-like transmembrane" evidence="14">
    <location>
        <begin position="817"/>
        <end position="1153"/>
    </location>
</feature>
<feature type="compositionally biased region" description="Polar residues" evidence="13">
    <location>
        <begin position="175"/>
        <end position="191"/>
    </location>
</feature>
<keyword evidence="7 12" id="KW-0812">Transmembrane</keyword>
<feature type="domain" description="Bicarbonate transporter-like transmembrane" evidence="14">
    <location>
        <begin position="691"/>
        <end position="796"/>
    </location>
</feature>
<dbReference type="AlphaFoldDB" id="A0A3B1ILG0"/>
<dbReference type="Gene3D" id="3.40.930.10">
    <property type="entry name" value="Mannitol-specific EII, Chain A"/>
    <property type="match status" value="1"/>
</dbReference>
<feature type="region of interest" description="Disordered" evidence="13">
    <location>
        <begin position="469"/>
        <end position="512"/>
    </location>
</feature>
<keyword evidence="10 12" id="KW-0472">Membrane</keyword>
<feature type="transmembrane region" description="Helical" evidence="12">
    <location>
        <begin position="720"/>
        <end position="742"/>
    </location>
</feature>
<feature type="compositionally biased region" description="Basic and acidic residues" evidence="13">
    <location>
        <begin position="64"/>
        <end position="79"/>
    </location>
</feature>
<evidence type="ECO:0000259" key="15">
    <source>
        <dbReference type="Pfam" id="PF07565"/>
    </source>
</evidence>
<evidence type="ECO:0000256" key="9">
    <source>
        <dbReference type="ARBA" id="ARBA00023065"/>
    </source>
</evidence>
<feature type="compositionally biased region" description="Low complexity" evidence="13">
    <location>
        <begin position="144"/>
        <end position="155"/>
    </location>
</feature>
<evidence type="ECO:0000256" key="11">
    <source>
        <dbReference type="ARBA" id="ARBA00049347"/>
    </source>
</evidence>
<evidence type="ECO:0000256" key="8">
    <source>
        <dbReference type="ARBA" id="ARBA00022989"/>
    </source>
</evidence>
<keyword evidence="17" id="KW-1185">Reference proteome</keyword>
<feature type="transmembrane region" description="Helical" evidence="12">
    <location>
        <begin position="834"/>
        <end position="851"/>
    </location>
</feature>
<reference evidence="17" key="1">
    <citation type="submission" date="2013-03" db="EMBL/GenBank/DDBJ databases">
        <authorList>
            <person name="Jeffery W."/>
            <person name="Warren W."/>
            <person name="Wilson R.K."/>
        </authorList>
    </citation>
    <scope>NUCLEOTIDE SEQUENCE</scope>
    <source>
        <strain evidence="17">female</strain>
    </source>
</reference>
<evidence type="ECO:0000313" key="17">
    <source>
        <dbReference type="Proteomes" id="UP000018467"/>
    </source>
</evidence>
<organism evidence="16 17">
    <name type="scientific">Astyanax mexicanus</name>
    <name type="common">Blind cave fish</name>
    <name type="synonym">Astyanax fasciatus mexicanus</name>
    <dbReference type="NCBI Taxonomy" id="7994"/>
    <lineage>
        <taxon>Eukaryota</taxon>
        <taxon>Metazoa</taxon>
        <taxon>Chordata</taxon>
        <taxon>Craniata</taxon>
        <taxon>Vertebrata</taxon>
        <taxon>Euteleostomi</taxon>
        <taxon>Actinopterygii</taxon>
        <taxon>Neopterygii</taxon>
        <taxon>Teleostei</taxon>
        <taxon>Ostariophysi</taxon>
        <taxon>Characiformes</taxon>
        <taxon>Characoidei</taxon>
        <taxon>Acestrorhamphidae</taxon>
        <taxon>Acestrorhamphinae</taxon>
        <taxon>Astyanax</taxon>
    </lineage>
</organism>
<dbReference type="GO" id="GO:0051453">
    <property type="term" value="P:regulation of intracellular pH"/>
    <property type="evidence" value="ECO:0007669"/>
    <property type="project" value="TreeGrafter"/>
</dbReference>
<keyword evidence="4" id="KW-0050">Antiport</keyword>
<dbReference type="PRINTS" id="PR00165">
    <property type="entry name" value="ANIONEXCHNGR"/>
</dbReference>
<feature type="compositionally biased region" description="Acidic residues" evidence="13">
    <location>
        <begin position="126"/>
        <end position="139"/>
    </location>
</feature>
<evidence type="ECO:0000256" key="5">
    <source>
        <dbReference type="ARBA" id="ARBA00022475"/>
    </source>
</evidence>
<evidence type="ECO:0000256" key="12">
    <source>
        <dbReference type="RuleBase" id="RU362035"/>
    </source>
</evidence>
<keyword evidence="3 12" id="KW-0813">Transport</keyword>
<dbReference type="InterPro" id="IPR001717">
    <property type="entry name" value="Anion_exchange"/>
</dbReference>
<dbReference type="InterPro" id="IPR016152">
    <property type="entry name" value="PTrfase/Anion_transptr"/>
</dbReference>
<dbReference type="GO" id="GO:0005452">
    <property type="term" value="F:solute:inorganic anion antiporter activity"/>
    <property type="evidence" value="ECO:0007669"/>
    <property type="project" value="InterPro"/>
</dbReference>
<feature type="compositionally biased region" description="Polar residues" evidence="13">
    <location>
        <begin position="199"/>
        <end position="209"/>
    </location>
</feature>
<dbReference type="InterPro" id="IPR013769">
    <property type="entry name" value="Band3_cytoplasmic_dom"/>
</dbReference>
<dbReference type="Pfam" id="PF07565">
    <property type="entry name" value="Band_3_cyto"/>
    <property type="match status" value="1"/>
</dbReference>
<feature type="transmembrane region" description="Helical" evidence="12">
    <location>
        <begin position="924"/>
        <end position="943"/>
    </location>
</feature>
<evidence type="ECO:0000256" key="13">
    <source>
        <dbReference type="SAM" id="MobiDB-lite"/>
    </source>
</evidence>
<evidence type="ECO:0000256" key="7">
    <source>
        <dbReference type="ARBA" id="ARBA00022692"/>
    </source>
</evidence>
<dbReference type="NCBIfam" id="TIGR00834">
    <property type="entry name" value="ae"/>
    <property type="match status" value="2"/>
</dbReference>
<accession>A0A3B1ILG0</accession>
<protein>
    <recommendedName>
        <fullName evidence="12">Anion exchange protein</fullName>
    </recommendedName>
</protein>
<dbReference type="InterPro" id="IPR003020">
    <property type="entry name" value="HCO3_transpt_euk"/>
</dbReference>
<evidence type="ECO:0000256" key="3">
    <source>
        <dbReference type="ARBA" id="ARBA00022448"/>
    </source>
</evidence>
<feature type="transmembrane region" description="Helical" evidence="12">
    <location>
        <begin position="964"/>
        <end position="988"/>
    </location>
</feature>
<feature type="transmembrane region" description="Helical" evidence="12">
    <location>
        <begin position="863"/>
        <end position="883"/>
    </location>
</feature>
<evidence type="ECO:0000256" key="6">
    <source>
        <dbReference type="ARBA" id="ARBA00022681"/>
    </source>
</evidence>
<feature type="compositionally biased region" description="Basic residues" evidence="13">
    <location>
        <begin position="98"/>
        <end position="114"/>
    </location>
</feature>
<feature type="compositionally biased region" description="Basic and acidic residues" evidence="13">
    <location>
        <begin position="492"/>
        <end position="507"/>
    </location>
</feature>
<dbReference type="Pfam" id="PF00955">
    <property type="entry name" value="HCO3_cotransp"/>
    <property type="match status" value="2"/>
</dbReference>
<dbReference type="SUPFAM" id="SSF55804">
    <property type="entry name" value="Phoshotransferase/anion transport protein"/>
    <property type="match status" value="1"/>
</dbReference>
<reference evidence="16" key="4">
    <citation type="submission" date="2025-09" db="UniProtKB">
        <authorList>
            <consortium name="Ensembl"/>
        </authorList>
    </citation>
    <scope>IDENTIFICATION</scope>
</reference>
<feature type="region of interest" description="Disordered" evidence="13">
    <location>
        <begin position="307"/>
        <end position="329"/>
    </location>
</feature>
<dbReference type="GO" id="GO:0008509">
    <property type="term" value="F:monoatomic anion transmembrane transporter activity"/>
    <property type="evidence" value="ECO:0007669"/>
    <property type="project" value="InterPro"/>
</dbReference>
<dbReference type="FunFam" id="3.40.930.10:FF:000004">
    <property type="entry name" value="Anion exchange protein"/>
    <property type="match status" value="1"/>
</dbReference>
<dbReference type="Ensembl" id="ENSAMXT00000043294.1">
    <property type="protein sequence ID" value="ENSAMXP00000030556.1"/>
    <property type="gene ID" value="ENSAMXG00000012634.2"/>
</dbReference>
<keyword evidence="6" id="KW-0039">Anion exchange</keyword>
<comment type="subcellular location">
    <subcellularLocation>
        <location evidence="1">Cell membrane</location>
        <topology evidence="1">Multi-pass membrane protein</topology>
    </subcellularLocation>
    <subcellularLocation>
        <location evidence="12">Membrane</location>
        <topology evidence="12">Multi-pass membrane protein</topology>
    </subcellularLocation>
</comment>
<feature type="compositionally biased region" description="Basic and acidic residues" evidence="13">
    <location>
        <begin position="315"/>
        <end position="329"/>
    </location>
</feature>
<reference evidence="17" key="2">
    <citation type="journal article" date="2014" name="Nat. Commun.">
        <title>The cavefish genome reveals candidate genes for eye loss.</title>
        <authorList>
            <person name="McGaugh S.E."/>
            <person name="Gross J.B."/>
            <person name="Aken B."/>
            <person name="Blin M."/>
            <person name="Borowsky R."/>
            <person name="Chalopin D."/>
            <person name="Hinaux H."/>
            <person name="Jeffery W.R."/>
            <person name="Keene A."/>
            <person name="Ma L."/>
            <person name="Minx P."/>
            <person name="Murphy D."/>
            <person name="O'Quin K.E."/>
            <person name="Retaux S."/>
            <person name="Rohner N."/>
            <person name="Searle S.M."/>
            <person name="Stahl B.A."/>
            <person name="Tabin C."/>
            <person name="Volff J.N."/>
            <person name="Yoshizawa M."/>
            <person name="Warren W.C."/>
        </authorList>
    </citation>
    <scope>NUCLEOTIDE SEQUENCE [LARGE SCALE GENOMIC DNA]</scope>
    <source>
        <strain evidence="17">female</strain>
    </source>
</reference>
<dbReference type="PANTHER" id="PTHR11453:SF14">
    <property type="entry name" value="ANION EXCHANGE PROTEIN 2"/>
    <property type="match status" value="1"/>
</dbReference>
<keyword evidence="5" id="KW-1003">Cell membrane</keyword>
<comment type="catalytic activity">
    <reaction evidence="11">
        <text>hydrogencarbonate(in) + chloride(out) = hydrogencarbonate(out) + chloride(in)</text>
        <dbReference type="Rhea" id="RHEA:72363"/>
        <dbReference type="ChEBI" id="CHEBI:17544"/>
        <dbReference type="ChEBI" id="CHEBI:17996"/>
    </reaction>
</comment>
<reference evidence="16" key="3">
    <citation type="submission" date="2025-08" db="UniProtKB">
        <authorList>
            <consortium name="Ensembl"/>
        </authorList>
    </citation>
    <scope>IDENTIFICATION</scope>
</reference>
<dbReference type="GO" id="GO:0015701">
    <property type="term" value="P:bicarbonate transport"/>
    <property type="evidence" value="ECO:0007669"/>
    <property type="project" value="TreeGrafter"/>
</dbReference>
<evidence type="ECO:0000313" key="16">
    <source>
        <dbReference type="Ensembl" id="ENSAMXP00000030556.1"/>
    </source>
</evidence>
<feature type="transmembrane region" description="Helical" evidence="12">
    <location>
        <begin position="1046"/>
        <end position="1066"/>
    </location>
</feature>
<feature type="domain" description="Band 3 cytoplasmic" evidence="15">
    <location>
        <begin position="334"/>
        <end position="635"/>
    </location>
</feature>
<feature type="transmembrane region" description="Helical" evidence="12">
    <location>
        <begin position="1120"/>
        <end position="1137"/>
    </location>
</feature>
<name>A0A3B1ILG0_ASTMX</name>
<feature type="transmembrane region" description="Helical" evidence="12">
    <location>
        <begin position="1096"/>
        <end position="1114"/>
    </location>
</feature>
<comment type="similarity">
    <text evidence="2 12">Belongs to the anion exchanger (TC 2.A.31) family.</text>
</comment>
<feature type="compositionally biased region" description="Basic residues" evidence="13">
    <location>
        <begin position="80"/>
        <end position="90"/>
    </location>
</feature>
<evidence type="ECO:0000256" key="1">
    <source>
        <dbReference type="ARBA" id="ARBA00004651"/>
    </source>
</evidence>
<proteinExistence type="inferred from homology"/>
<feature type="transmembrane region" description="Helical" evidence="12">
    <location>
        <begin position="754"/>
        <end position="774"/>
    </location>
</feature>
<dbReference type="PANTHER" id="PTHR11453">
    <property type="entry name" value="ANION EXCHANGE PROTEIN"/>
    <property type="match status" value="1"/>
</dbReference>
<evidence type="ECO:0000256" key="2">
    <source>
        <dbReference type="ARBA" id="ARBA00010993"/>
    </source>
</evidence>
<dbReference type="PRINTS" id="PR01231">
    <property type="entry name" value="HCO3TRNSPORT"/>
</dbReference>
<sequence>MSDSQDSRDATATTVPAGHLPAAVLLPPRRREDGDDDDDDQDLNRTLGVQRFQQILSPAPRVPAEQHRTFNEEDFEYHRHSSLHTHHPLSKHLPSEGRRKKNGRKRKSSGHRRGSASSGGGTAPTIEEDEEEDEGEEESFSQQDGDGNTTTPTPDTDTDVHTDSVQFFVCDEDSSSSTVVRSDLGSPSRQLSIVPESAVLTSSNTPEDATTTDDGDSVVVRANGRRSSVPSVFPLGSPEGSFKPGRSYDLQERRRTGDLTATELSRYQHMPTDESEAQMLATVDLDGIKSHRFEDVPGVRRHLVRKSSKGQVVHISKDHKEPSGRSRKLDRTPHEVFVELNELVMDKNQEMQWRETARWIKFEEDVEEETDRWGKPHVASLSFRSLLELRRTISHGAVLLDLDQRTLPGIAHQVVEQMIISDQIRAEDRSNVLRALLLKHSHPSDGKEHTSFHRNISAGSLASLMTHHHSNNHIAPPEPSATDPLIAGSGDSESHTRVDIEKNEKDIPPALGMHRSKSKHELKLLEKIPENAEATVVLVGSVDFLDQPSMAFVRLQEAVLLESVLEVPIPVRFLFVLLGPPIANMDYHQIGRSISTLMSDKHFHEAAYLADERQDLLTAINSFLDCSIVLPPSEVGGDELLHSVARFQREMLRKRHEQEVKLQAKEPKSPEDEALLPPFKPRADPLQRTGRLFGGAIRDARNRYPKYLSDFKDALNPQCMAAIIFIYFAALSPAITFGGLLGEKTGGLIGVSELIIATSMQGLVFCVLGAQPLLVVGFSGPLLVFEEAFFSIFKDHPLTPCNSTSENDTTSLLLSNSSRSADTPVKVLNQPNTALLSLVLMSGTFFIAFYLRKFKNSAFFPGNLRRVIGDFGVPIAIFIMVLVDNSIKDTYTQKLSVPDGFSVTSPDKRGWVIHPLGSDGNFPIWMMAASFLPALLVFILIFMETQITTLIVSKKERMLVKGSGFHLDLLIIVAVGGMSALFGLPWLAAATVRSVTHTNALTVMSKAVAPGDKPRIQEVKEQRVTGFLVALLVGLSIVIGDVLRQIPIAVLFGIFLYMGVMSLNGIQLTERMMLLLMPPKYHPDHTYVRKVRTLRMHLFTVFQIVCLAVLWAVMTTVASLAFPFLLILTVPLRMFLLPRIFSQREMQCLDAEDAEPKFDTREGQDEYTEMHMPV</sequence>
<evidence type="ECO:0000256" key="10">
    <source>
        <dbReference type="ARBA" id="ARBA00023136"/>
    </source>
</evidence>
<dbReference type="Gene3D" id="1.10.287.570">
    <property type="entry name" value="Helical hairpin bin"/>
    <property type="match status" value="1"/>
</dbReference>